<dbReference type="Gramene" id="A08p22640.2_BraZ1">
    <property type="protein sequence ID" value="A08p22640.2_BraZ1.CDS"/>
    <property type="gene ID" value="A08g22640.2_BraZ1"/>
</dbReference>
<proteinExistence type="predicted"/>
<organism evidence="6 8">
    <name type="scientific">Brassica campestris</name>
    <name type="common">Field mustard</name>
    <dbReference type="NCBI Taxonomy" id="3711"/>
    <lineage>
        <taxon>Eukaryota</taxon>
        <taxon>Viridiplantae</taxon>
        <taxon>Streptophyta</taxon>
        <taxon>Embryophyta</taxon>
        <taxon>Tracheophyta</taxon>
        <taxon>Spermatophyta</taxon>
        <taxon>Magnoliopsida</taxon>
        <taxon>eudicotyledons</taxon>
        <taxon>Gunneridae</taxon>
        <taxon>Pentapetalae</taxon>
        <taxon>rosids</taxon>
        <taxon>malvids</taxon>
        <taxon>Brassicales</taxon>
        <taxon>Brassicaceae</taxon>
        <taxon>Brassiceae</taxon>
        <taxon>Brassica</taxon>
    </lineage>
</organism>
<dbReference type="PANTHER" id="PTHR31319">
    <property type="entry name" value="ZINC FINGER PROTEIN CONSTANS-LIKE 4"/>
    <property type="match status" value="1"/>
</dbReference>
<accession>A0A397YIH6</accession>
<evidence type="ECO:0000313" key="7">
    <source>
        <dbReference type="EMBL" id="VDD05306.1"/>
    </source>
</evidence>
<dbReference type="InterPro" id="IPR010402">
    <property type="entry name" value="CCT_domain"/>
</dbReference>
<dbReference type="Pfam" id="PF06203">
    <property type="entry name" value="CCT"/>
    <property type="match status" value="1"/>
</dbReference>
<dbReference type="Proteomes" id="UP000264353">
    <property type="component" value="Chromosome A8"/>
</dbReference>
<feature type="domain" description="CCT" evidence="4">
    <location>
        <begin position="208"/>
        <end position="250"/>
    </location>
</feature>
<sequence length="255" mass="28949">MYADTGLGFRFMQGCSPEIHQFEDLFKPYKLSDQTISLVEACEYGFGEESDLFKAPEPIIEEPMLAVDPLSQEIVELSDLGSLQSDQQLIEKAFYECEQELLVKSAMESPLLSEVLDRKNVSQAAEMDSSCEVVFDVPVPKSVSSGNLTSMDMAQHEEAVIQRFFPPVDNGMRRAFSESDIQTLGTRNAGQGQSQLDRIIVSCTSEDRREKLSRYRDKKSRRNFGRKIKYACRKTLADSQPRIRGRFAKTEEMQK</sequence>
<name>A0A397YIH6_BRACM</name>
<evidence type="ECO:0000313" key="5">
    <source>
        <dbReference type="EMBL" id="CAG7898598.1"/>
    </source>
</evidence>
<evidence type="ECO:0000256" key="2">
    <source>
        <dbReference type="ARBA" id="ARBA00023242"/>
    </source>
</evidence>
<dbReference type="EMBL" id="CM010635">
    <property type="protein sequence ID" value="RID50800.1"/>
    <property type="molecule type" value="Genomic_DNA"/>
</dbReference>
<dbReference type="PROSITE" id="PS51017">
    <property type="entry name" value="CCT"/>
    <property type="match status" value="1"/>
</dbReference>
<dbReference type="GO" id="GO:0005634">
    <property type="term" value="C:nucleus"/>
    <property type="evidence" value="ECO:0007669"/>
    <property type="project" value="UniProtKB-SubCell"/>
</dbReference>
<dbReference type="PANTHER" id="PTHR31319:SF110">
    <property type="entry name" value="CCT MOTIF FAMILY PROTEIN"/>
    <property type="match status" value="1"/>
</dbReference>
<dbReference type="EMBL" id="LS974624">
    <property type="protein sequence ID" value="CAG7898598.1"/>
    <property type="molecule type" value="Genomic_DNA"/>
</dbReference>
<dbReference type="InterPro" id="IPR045281">
    <property type="entry name" value="CONSTANS-like"/>
</dbReference>
<keyword evidence="2 3" id="KW-0539">Nucleus</keyword>
<evidence type="ECO:0000259" key="4">
    <source>
        <dbReference type="PROSITE" id="PS51017"/>
    </source>
</evidence>
<evidence type="ECO:0000256" key="3">
    <source>
        <dbReference type="PROSITE-ProRule" id="PRU00357"/>
    </source>
</evidence>
<evidence type="ECO:0000313" key="8">
    <source>
        <dbReference type="Proteomes" id="UP000264353"/>
    </source>
</evidence>
<dbReference type="EMBL" id="LR031575">
    <property type="protein sequence ID" value="VDD05306.1"/>
    <property type="molecule type" value="Genomic_DNA"/>
</dbReference>
<dbReference type="GO" id="GO:0009909">
    <property type="term" value="P:regulation of flower development"/>
    <property type="evidence" value="ECO:0007669"/>
    <property type="project" value="InterPro"/>
</dbReference>
<reference evidence="6 8" key="1">
    <citation type="submission" date="2018-06" db="EMBL/GenBank/DDBJ databases">
        <title>WGS assembly of Brassica rapa FPsc.</title>
        <authorList>
            <person name="Bowman J."/>
            <person name="Kohchi T."/>
            <person name="Yamato K."/>
            <person name="Jenkins J."/>
            <person name="Shu S."/>
            <person name="Ishizaki K."/>
            <person name="Yamaoka S."/>
            <person name="Nishihama R."/>
            <person name="Nakamura Y."/>
            <person name="Berger F."/>
            <person name="Adam C."/>
            <person name="Aki S."/>
            <person name="Althoff F."/>
            <person name="Araki T."/>
            <person name="Arteaga-Vazquez M."/>
            <person name="Balasubrmanian S."/>
            <person name="Bauer D."/>
            <person name="Boehm C."/>
            <person name="Briginshaw L."/>
            <person name="Caballero-Perez J."/>
            <person name="Catarino B."/>
            <person name="Chen F."/>
            <person name="Chiyoda S."/>
            <person name="Chovatia M."/>
            <person name="Davies K."/>
            <person name="Delmans M."/>
            <person name="Demura T."/>
            <person name="Dierschke T."/>
            <person name="Dolan L."/>
            <person name="Dorantes-Acosta A."/>
            <person name="Eklund D."/>
            <person name="Florent S."/>
            <person name="Flores-Sandoval E."/>
            <person name="Fujiyama A."/>
            <person name="Fukuzawa H."/>
            <person name="Galik B."/>
            <person name="Grimanelli D."/>
            <person name="Grimwood J."/>
            <person name="Grossniklaus U."/>
            <person name="Hamada T."/>
            <person name="Haseloff J."/>
            <person name="Hetherington A."/>
            <person name="Higo A."/>
            <person name="Hirakawa Y."/>
            <person name="Hundley H."/>
            <person name="Ikeda Y."/>
            <person name="Inoue K."/>
            <person name="Inoue S."/>
            <person name="Ishida S."/>
            <person name="Jia Q."/>
            <person name="Kakita M."/>
            <person name="Kanazawa T."/>
            <person name="Kawai Y."/>
            <person name="Kawashima T."/>
            <person name="Kennedy M."/>
            <person name="Kinose K."/>
            <person name="Kinoshita T."/>
            <person name="Kohara Y."/>
            <person name="Koide E."/>
            <person name="Komatsu K."/>
            <person name="Kopischke S."/>
            <person name="Kubo M."/>
            <person name="Kyozuka J."/>
            <person name="Lagercrantz U."/>
            <person name="Lin S."/>
            <person name="Lindquist E."/>
            <person name="Lipzen A."/>
            <person name="Lu C."/>
            <person name="Luna E."/>
            <person name="Martienssen R."/>
            <person name="Minamino N."/>
            <person name="Mizutani M."/>
            <person name="Mizutani M."/>
            <person name="Mochizuki N."/>
            <person name="Monte I."/>
            <person name="Mosher R."/>
            <person name="Nagasaki H."/>
            <person name="Nakagami H."/>
            <person name="Naramoto S."/>
            <person name="Nishitani K."/>
            <person name="Ohtani M."/>
            <person name="Okamoto T."/>
            <person name="Okumura M."/>
            <person name="Phillips J."/>
            <person name="Pollak B."/>
            <person name="Reinders A."/>
            <person name="Roevekamp M."/>
            <person name="Sano R."/>
            <person name="Sawa S."/>
            <person name="Schmid M."/>
            <person name="Shirakawa M."/>
            <person name="Solano R."/>
            <person name="Spunde A."/>
            <person name="Suetsugu N."/>
            <person name="Sugano S."/>
            <person name="Sugiyama A."/>
            <person name="Sun R."/>
            <person name="Suzuki Y."/>
            <person name="Takenaka M."/>
            <person name="Takezawa D."/>
            <person name="Tomogane H."/>
            <person name="Tsuzuki M."/>
            <person name="Ueda T."/>
            <person name="Umeda M."/>
            <person name="Ward J."/>
            <person name="Watanabe Y."/>
            <person name="Yazaki K."/>
            <person name="Yokoyama R."/>
            <person name="Yoshitake Y."/>
            <person name="Yotsui I."/>
            <person name="Zachgo S."/>
            <person name="Schmutz J."/>
        </authorList>
    </citation>
    <scope>NUCLEOTIDE SEQUENCE [LARGE SCALE GENOMIC DNA]</scope>
    <source>
        <strain evidence="8">cv. B-3</strain>
    </source>
</reference>
<evidence type="ECO:0000313" key="6">
    <source>
        <dbReference type="EMBL" id="RID50800.1"/>
    </source>
</evidence>
<evidence type="ECO:0000256" key="1">
    <source>
        <dbReference type="ARBA" id="ARBA00004123"/>
    </source>
</evidence>
<comment type="subcellular location">
    <subcellularLocation>
        <location evidence="1 3">Nucleus</location>
    </subcellularLocation>
</comment>
<gene>
    <name evidence="7" type="ORF">BRAA08T33990Z</name>
    <name evidence="5" type="ORF">BRAPAZ1V2_A08P22640.2</name>
    <name evidence="6" type="ORF">BRARA_H01505</name>
</gene>
<protein>
    <recommendedName>
        <fullName evidence="4">CCT domain-containing protein</fullName>
    </recommendedName>
</protein>
<dbReference type="Proteomes" id="UP000694005">
    <property type="component" value="Chromosome A08"/>
</dbReference>
<reference evidence="5 9" key="2">
    <citation type="submission" date="2021-07" db="EMBL/GenBank/DDBJ databases">
        <authorList>
            <consortium name="Genoscope - CEA"/>
            <person name="William W."/>
        </authorList>
    </citation>
    <scope>NUCLEOTIDE SEQUENCE [LARGE SCALE GENOMIC DNA]</scope>
</reference>
<dbReference type="AlphaFoldDB" id="A0A397YIH6"/>
<evidence type="ECO:0000313" key="9">
    <source>
        <dbReference type="Proteomes" id="UP000694005"/>
    </source>
</evidence>